<dbReference type="Pfam" id="PF00753">
    <property type="entry name" value="Lactamase_B"/>
    <property type="match status" value="1"/>
</dbReference>
<dbReference type="InterPro" id="IPR001279">
    <property type="entry name" value="Metallo-B-lactamas"/>
</dbReference>
<dbReference type="GO" id="GO:0016787">
    <property type="term" value="F:hydrolase activity"/>
    <property type="evidence" value="ECO:0007669"/>
    <property type="project" value="UniProtKB-KW"/>
</dbReference>
<dbReference type="EMBL" id="RBED01000158">
    <property type="protein sequence ID" value="RNL48247.1"/>
    <property type="molecule type" value="Genomic_DNA"/>
</dbReference>
<evidence type="ECO:0000313" key="4">
    <source>
        <dbReference type="Proteomes" id="UP000273807"/>
    </source>
</evidence>
<dbReference type="GO" id="GO:0006749">
    <property type="term" value="P:glutathione metabolic process"/>
    <property type="evidence" value="ECO:0007669"/>
    <property type="project" value="InterPro"/>
</dbReference>
<organism evidence="3 4">
    <name type="scientific">Arthrobacter oryzae</name>
    <dbReference type="NCBI Taxonomy" id="409290"/>
    <lineage>
        <taxon>Bacteria</taxon>
        <taxon>Bacillati</taxon>
        <taxon>Actinomycetota</taxon>
        <taxon>Actinomycetes</taxon>
        <taxon>Micrococcales</taxon>
        <taxon>Micrococcaceae</taxon>
        <taxon>Arthrobacter</taxon>
    </lineage>
</organism>
<dbReference type="RefSeq" id="WP_123257141.1">
    <property type="nucleotide sequence ID" value="NZ_RBED01000158.1"/>
</dbReference>
<dbReference type="InterPro" id="IPR036873">
    <property type="entry name" value="Rhodanese-like_dom_sf"/>
</dbReference>
<dbReference type="PANTHER" id="PTHR43084">
    <property type="entry name" value="PERSULFIDE DIOXYGENASE ETHE1"/>
    <property type="match status" value="1"/>
</dbReference>
<accession>A0A3N0BJV5</accession>
<dbReference type="SUPFAM" id="SSF56281">
    <property type="entry name" value="Metallo-hydrolase/oxidoreductase"/>
    <property type="match status" value="1"/>
</dbReference>
<dbReference type="PANTHER" id="PTHR43084:SF1">
    <property type="entry name" value="PERSULFIDE DIOXYGENASE ETHE1, MITOCHONDRIAL"/>
    <property type="match status" value="1"/>
</dbReference>
<name>A0A3N0BJV5_9MICC</name>
<dbReference type="InterPro" id="IPR051682">
    <property type="entry name" value="Mito_Persulfide_Diox"/>
</dbReference>
<dbReference type="Pfam" id="PF00581">
    <property type="entry name" value="Rhodanese"/>
    <property type="match status" value="1"/>
</dbReference>
<evidence type="ECO:0000259" key="2">
    <source>
        <dbReference type="PROSITE" id="PS50206"/>
    </source>
</evidence>
<dbReference type="SUPFAM" id="SSF52821">
    <property type="entry name" value="Rhodanese/Cell cycle control phosphatase"/>
    <property type="match status" value="2"/>
</dbReference>
<dbReference type="GO" id="GO:0050313">
    <property type="term" value="F:sulfur dioxygenase activity"/>
    <property type="evidence" value="ECO:0007669"/>
    <property type="project" value="InterPro"/>
</dbReference>
<sequence>MLLERIYDEDLAQASYVIGCQRKGEAVVIDARRDINVYRELAAANGMKIVAVAETHIHADFLSGTRELAAATGATAYVSGEGGLDWQYGFDAERLHDGGTVSIGNITIKALHTPGHTPEHLSFLITDGAFADTAGYLLSGDFVFSGDLGRPDLLDEAAGGVDTRFEGAKQLFASLRDKFLALPDHVQVYPGHGAGSACGKALGALPSSTVGYERLYAWWGPYLAANDEQGFINELLDGQPDAHAYFARMKRENRDGPAVMGERAPLQELLTADVVRDLEEDTMTFVDTRSNAEVHTGTVVRSVNIPAGKSTASFGAWVVNPETDKNPLVLLAPNQAAAQEMWDHLVRVGIDHVAGYVTGLEGLPTFTPKLLQPGELNDFDAAMVLDVRNRTEHTAGHIPGSHQLSGGRVMWNLNELPADGTIVTYCQSGVRNSVAASALRRAGYDIVELDGSYAAWTAHQDTLETAPAS</sequence>
<dbReference type="InterPro" id="IPR044528">
    <property type="entry name" value="POD-like_MBL-fold"/>
</dbReference>
<evidence type="ECO:0000256" key="1">
    <source>
        <dbReference type="ARBA" id="ARBA00022723"/>
    </source>
</evidence>
<dbReference type="SMART" id="SM00450">
    <property type="entry name" value="RHOD"/>
    <property type="match status" value="1"/>
</dbReference>
<proteinExistence type="predicted"/>
<dbReference type="OrthoDB" id="3196337at2"/>
<dbReference type="Gene3D" id="3.40.250.10">
    <property type="entry name" value="Rhodanese-like domain"/>
    <property type="match status" value="2"/>
</dbReference>
<dbReference type="GO" id="GO:0046872">
    <property type="term" value="F:metal ion binding"/>
    <property type="evidence" value="ECO:0007669"/>
    <property type="project" value="UniProtKB-KW"/>
</dbReference>
<dbReference type="InterPro" id="IPR001763">
    <property type="entry name" value="Rhodanese-like_dom"/>
</dbReference>
<keyword evidence="4" id="KW-1185">Reference proteome</keyword>
<keyword evidence="1" id="KW-0479">Metal-binding</keyword>
<dbReference type="Gene3D" id="3.60.15.10">
    <property type="entry name" value="Ribonuclease Z/Hydroxyacylglutathione hydrolase-like"/>
    <property type="match status" value="1"/>
</dbReference>
<dbReference type="CDD" id="cd00158">
    <property type="entry name" value="RHOD"/>
    <property type="match status" value="1"/>
</dbReference>
<dbReference type="SMART" id="SM00849">
    <property type="entry name" value="Lactamase_B"/>
    <property type="match status" value="1"/>
</dbReference>
<dbReference type="InterPro" id="IPR036866">
    <property type="entry name" value="RibonucZ/Hydroxyglut_hydro"/>
</dbReference>
<dbReference type="GO" id="GO:0070813">
    <property type="term" value="P:hydrogen sulfide metabolic process"/>
    <property type="evidence" value="ECO:0007669"/>
    <property type="project" value="TreeGrafter"/>
</dbReference>
<dbReference type="Proteomes" id="UP000273807">
    <property type="component" value="Unassembled WGS sequence"/>
</dbReference>
<dbReference type="PROSITE" id="PS50206">
    <property type="entry name" value="RHODANESE_3"/>
    <property type="match status" value="1"/>
</dbReference>
<dbReference type="AlphaFoldDB" id="A0A3N0BJV5"/>
<reference evidence="3 4" key="1">
    <citation type="submission" date="2018-10" db="EMBL/GenBank/DDBJ databases">
        <title>Genome sequencing of Arthrobacter oryzae TNB02.</title>
        <authorList>
            <person name="Cho Y.-J."/>
            <person name="Cho A."/>
            <person name="Kim O.-S."/>
        </authorList>
    </citation>
    <scope>NUCLEOTIDE SEQUENCE [LARGE SCALE GENOMIC DNA]</scope>
    <source>
        <strain evidence="3 4">TNB02</strain>
    </source>
</reference>
<protein>
    <submittedName>
        <fullName evidence="3">MBL fold metallo-hydrolase</fullName>
    </submittedName>
</protein>
<dbReference type="FunFam" id="3.60.15.10:FF:000030">
    <property type="entry name" value="Metallo-beta-lactamase family protein"/>
    <property type="match status" value="1"/>
</dbReference>
<gene>
    <name evidence="3" type="ORF">D7003_19955</name>
</gene>
<keyword evidence="3" id="KW-0378">Hydrolase</keyword>
<dbReference type="CDD" id="cd07724">
    <property type="entry name" value="POD-like_MBL-fold"/>
    <property type="match status" value="1"/>
</dbReference>
<evidence type="ECO:0000313" key="3">
    <source>
        <dbReference type="EMBL" id="RNL48247.1"/>
    </source>
</evidence>
<feature type="domain" description="Rhodanese" evidence="2">
    <location>
        <begin position="378"/>
        <end position="465"/>
    </location>
</feature>
<comment type="caution">
    <text evidence="3">The sequence shown here is derived from an EMBL/GenBank/DDBJ whole genome shotgun (WGS) entry which is preliminary data.</text>
</comment>